<dbReference type="GeneTree" id="ENSGT01040000240444"/>
<keyword evidence="3 9" id="KW-1133">Transmembrane helix</keyword>
<dbReference type="InterPro" id="IPR000276">
    <property type="entry name" value="GPCR_Rhodpsn"/>
</dbReference>
<evidence type="ECO:0000256" key="7">
    <source>
        <dbReference type="ARBA" id="ARBA00023180"/>
    </source>
</evidence>
<keyword evidence="2 9" id="KW-0812">Transmembrane</keyword>
<dbReference type="STRING" id="42514.ENSPNAP00000005684"/>
<organism evidence="11 12">
    <name type="scientific">Pygocentrus nattereri</name>
    <name type="common">Red-bellied piranha</name>
    <dbReference type="NCBI Taxonomy" id="42514"/>
    <lineage>
        <taxon>Eukaryota</taxon>
        <taxon>Metazoa</taxon>
        <taxon>Chordata</taxon>
        <taxon>Craniata</taxon>
        <taxon>Vertebrata</taxon>
        <taxon>Euteleostomi</taxon>
        <taxon>Actinopterygii</taxon>
        <taxon>Neopterygii</taxon>
        <taxon>Teleostei</taxon>
        <taxon>Ostariophysi</taxon>
        <taxon>Characiformes</taxon>
        <taxon>Characoidei</taxon>
        <taxon>Pygocentrus</taxon>
    </lineage>
</organism>
<dbReference type="PANTHER" id="PTHR24232">
    <property type="entry name" value="G-PROTEIN COUPLED RECEPTOR"/>
    <property type="match status" value="1"/>
</dbReference>
<keyword evidence="4" id="KW-0297">G-protein coupled receptor</keyword>
<feature type="transmembrane region" description="Helical" evidence="9">
    <location>
        <begin position="54"/>
        <end position="77"/>
    </location>
</feature>
<evidence type="ECO:0000313" key="12">
    <source>
        <dbReference type="Proteomes" id="UP001501920"/>
    </source>
</evidence>
<feature type="transmembrane region" description="Helical" evidence="9">
    <location>
        <begin position="20"/>
        <end position="42"/>
    </location>
</feature>
<reference evidence="11" key="2">
    <citation type="submission" date="2025-08" db="UniProtKB">
        <authorList>
            <consortium name="Ensembl"/>
        </authorList>
    </citation>
    <scope>IDENTIFICATION</scope>
</reference>
<dbReference type="SUPFAM" id="SSF81321">
    <property type="entry name" value="Family A G protein-coupled receptor-like"/>
    <property type="match status" value="1"/>
</dbReference>
<dbReference type="OMA" id="QEDWICK"/>
<name>A0A3B4C531_PYGNA</name>
<evidence type="ECO:0000256" key="2">
    <source>
        <dbReference type="ARBA" id="ARBA00022692"/>
    </source>
</evidence>
<dbReference type="GO" id="GO:0035025">
    <property type="term" value="P:positive regulation of Rho protein signal transduction"/>
    <property type="evidence" value="ECO:0007669"/>
    <property type="project" value="TreeGrafter"/>
</dbReference>
<dbReference type="Gene3D" id="1.20.1070.10">
    <property type="entry name" value="Rhodopsin 7-helix transmembrane proteins"/>
    <property type="match status" value="1"/>
</dbReference>
<reference evidence="11" key="3">
    <citation type="submission" date="2025-09" db="UniProtKB">
        <authorList>
            <consortium name="Ensembl"/>
        </authorList>
    </citation>
    <scope>IDENTIFICATION</scope>
</reference>
<keyword evidence="8" id="KW-0807">Transducer</keyword>
<keyword evidence="5 9" id="KW-0472">Membrane</keyword>
<dbReference type="GO" id="GO:0004930">
    <property type="term" value="F:G protein-coupled receptor activity"/>
    <property type="evidence" value="ECO:0007669"/>
    <property type="project" value="UniProtKB-KW"/>
</dbReference>
<dbReference type="PANTHER" id="PTHR24232:SF101">
    <property type="entry name" value="G-PROTEIN COUPLED RECEPTOR 35-LIKE"/>
    <property type="match status" value="1"/>
</dbReference>
<feature type="transmembrane region" description="Helical" evidence="9">
    <location>
        <begin position="267"/>
        <end position="287"/>
    </location>
</feature>
<evidence type="ECO:0000256" key="5">
    <source>
        <dbReference type="ARBA" id="ARBA00023136"/>
    </source>
</evidence>
<protein>
    <recommendedName>
        <fullName evidence="10">G-protein coupled receptors family 1 profile domain-containing protein</fullName>
    </recommendedName>
</protein>
<evidence type="ECO:0000256" key="6">
    <source>
        <dbReference type="ARBA" id="ARBA00023170"/>
    </source>
</evidence>
<evidence type="ECO:0000256" key="4">
    <source>
        <dbReference type="ARBA" id="ARBA00023040"/>
    </source>
</evidence>
<feature type="domain" description="G-protein coupled receptors family 1 profile" evidence="10">
    <location>
        <begin position="33"/>
        <end position="283"/>
    </location>
</feature>
<dbReference type="Pfam" id="PF00001">
    <property type="entry name" value="7tm_1"/>
    <property type="match status" value="1"/>
</dbReference>
<evidence type="ECO:0000259" key="10">
    <source>
        <dbReference type="PROSITE" id="PS50262"/>
    </source>
</evidence>
<dbReference type="Ensembl" id="ENSPNAT00000004886.2">
    <property type="protein sequence ID" value="ENSPNAP00000005684.1"/>
    <property type="gene ID" value="ENSPNAG00000001955.2"/>
</dbReference>
<keyword evidence="12" id="KW-1185">Reference proteome</keyword>
<accession>A0A3B4C531</accession>
<dbReference type="GO" id="GO:0005886">
    <property type="term" value="C:plasma membrane"/>
    <property type="evidence" value="ECO:0007669"/>
    <property type="project" value="TreeGrafter"/>
</dbReference>
<evidence type="ECO:0000256" key="3">
    <source>
        <dbReference type="ARBA" id="ARBA00022989"/>
    </source>
</evidence>
<evidence type="ECO:0000256" key="1">
    <source>
        <dbReference type="ARBA" id="ARBA00004141"/>
    </source>
</evidence>
<dbReference type="GO" id="GO:0007200">
    <property type="term" value="P:phospholipase C-activating G protein-coupled receptor signaling pathway"/>
    <property type="evidence" value="ECO:0007669"/>
    <property type="project" value="TreeGrafter"/>
</dbReference>
<feature type="transmembrane region" description="Helical" evidence="9">
    <location>
        <begin position="97"/>
        <end position="118"/>
    </location>
</feature>
<feature type="transmembrane region" description="Helical" evidence="9">
    <location>
        <begin position="170"/>
        <end position="191"/>
    </location>
</feature>
<dbReference type="PROSITE" id="PS50262">
    <property type="entry name" value="G_PROTEIN_RECEP_F1_2"/>
    <property type="match status" value="1"/>
</dbReference>
<dbReference type="Proteomes" id="UP001501920">
    <property type="component" value="Chromosome 19"/>
</dbReference>
<dbReference type="AlphaFoldDB" id="A0A3B4C531"/>
<dbReference type="PRINTS" id="PR00237">
    <property type="entry name" value="GPCRRHODOPSN"/>
</dbReference>
<evidence type="ECO:0000256" key="8">
    <source>
        <dbReference type="ARBA" id="ARBA00023224"/>
    </source>
</evidence>
<dbReference type="InterPro" id="IPR017452">
    <property type="entry name" value="GPCR_Rhodpsn_7TM"/>
</dbReference>
<proteinExistence type="predicted"/>
<reference evidence="11 12" key="1">
    <citation type="submission" date="2020-10" db="EMBL/GenBank/DDBJ databases">
        <title>Pygocentrus nattereri (red-bellied piranha) genome, fPygNat1, primary haplotype.</title>
        <authorList>
            <person name="Myers G."/>
            <person name="Meyer A."/>
            <person name="Karagic N."/>
            <person name="Pippel M."/>
            <person name="Winkler S."/>
            <person name="Tracey A."/>
            <person name="Wood J."/>
            <person name="Formenti G."/>
            <person name="Howe K."/>
            <person name="Fedrigo O."/>
            <person name="Jarvis E.D."/>
        </authorList>
    </citation>
    <scope>NUCLEOTIDE SEQUENCE [LARGE SCALE GENOMIC DNA]</scope>
</reference>
<feature type="transmembrane region" description="Helical" evidence="9">
    <location>
        <begin position="223"/>
        <end position="247"/>
    </location>
</feature>
<keyword evidence="7" id="KW-0325">Glycoprotein</keyword>
<keyword evidence="6" id="KW-0675">Receptor</keyword>
<evidence type="ECO:0000256" key="9">
    <source>
        <dbReference type="SAM" id="Phobius"/>
    </source>
</evidence>
<sequence length="295" mass="34154">MVMEFNCSVVNETDLYLFEQVVYTPVFAVGLPLNISALCFFFRLRHWTSTHVYMFNLMLADFLLILFLPFRIFDAFFPKCPSEFCTFLTCVHYSNMYVSIFTITAISGHRFIAIKFPLLNKALMARKKTIAKIVCVLIWMTVMSICTFFLDNLRKDKLYSCYVRKVKLQLSFLLVLEIVGFLLPIAIITICSTQAISTILKSTEAEDRLQRFEKKDVTERKRIVAIITANMIVFIVCFTPIHIGYLVRYLSPIKLGKANFRSDFYEVSAWIATTNCCLDSVGYYLLLKNVFRAKS</sequence>
<evidence type="ECO:0000313" key="11">
    <source>
        <dbReference type="Ensembl" id="ENSPNAP00000005684.1"/>
    </source>
</evidence>
<feature type="transmembrane region" description="Helical" evidence="9">
    <location>
        <begin position="130"/>
        <end position="150"/>
    </location>
</feature>
<comment type="subcellular location">
    <subcellularLocation>
        <location evidence="1">Membrane</location>
        <topology evidence="1">Multi-pass membrane protein</topology>
    </subcellularLocation>
</comment>